<dbReference type="Ensembl" id="ENSLLET00000045917.1">
    <property type="protein sequence ID" value="ENSLLEP00000044144.1"/>
    <property type="gene ID" value="ENSLLEG00000028061.1"/>
</dbReference>
<evidence type="ECO:0000259" key="2">
    <source>
        <dbReference type="Pfam" id="PF06747"/>
    </source>
</evidence>
<dbReference type="OrthoDB" id="5825849at2759"/>
<dbReference type="GO" id="GO:0003723">
    <property type="term" value="F:RNA binding"/>
    <property type="evidence" value="ECO:0007669"/>
    <property type="project" value="TreeGrafter"/>
</dbReference>
<dbReference type="GO" id="GO:0032543">
    <property type="term" value="P:mitochondrial translation"/>
    <property type="evidence" value="ECO:0007669"/>
    <property type="project" value="InterPro"/>
</dbReference>
<dbReference type="PANTHER" id="PTHR31278:SF2">
    <property type="entry name" value="SMALL RIBOSOMAL SUBUNIT PROTEIN MS37"/>
    <property type="match status" value="1"/>
</dbReference>
<keyword evidence="4" id="KW-1185">Reference proteome</keyword>
<organism evidence="3 4">
    <name type="scientific">Leptobrachium leishanense</name>
    <name type="common">Leishan spiny toad</name>
    <dbReference type="NCBI Taxonomy" id="445787"/>
    <lineage>
        <taxon>Eukaryota</taxon>
        <taxon>Metazoa</taxon>
        <taxon>Chordata</taxon>
        <taxon>Craniata</taxon>
        <taxon>Vertebrata</taxon>
        <taxon>Euteleostomi</taxon>
        <taxon>Amphibia</taxon>
        <taxon>Batrachia</taxon>
        <taxon>Anura</taxon>
        <taxon>Pelobatoidea</taxon>
        <taxon>Megophryidae</taxon>
        <taxon>Leptobrachium</taxon>
    </lineage>
</organism>
<dbReference type="PROSITE" id="PS51808">
    <property type="entry name" value="CHCH"/>
    <property type="match status" value="1"/>
</dbReference>
<evidence type="ECO:0000313" key="3">
    <source>
        <dbReference type="Ensembl" id="ENSLLEP00000044144.1"/>
    </source>
</evidence>
<dbReference type="Pfam" id="PF06747">
    <property type="entry name" value="CHCH"/>
    <property type="match status" value="1"/>
</dbReference>
<feature type="domain" description="CHCH" evidence="2">
    <location>
        <begin position="49"/>
        <end position="83"/>
    </location>
</feature>
<accession>A0A8C5QY71</accession>
<gene>
    <name evidence="3" type="primary">CHCHD1</name>
</gene>
<dbReference type="AlphaFoldDB" id="A0A8C5QY71"/>
<proteinExistence type="predicted"/>
<keyword evidence="1" id="KW-1015">Disulfide bond</keyword>
<evidence type="ECO:0000313" key="4">
    <source>
        <dbReference type="Proteomes" id="UP000694569"/>
    </source>
</evidence>
<dbReference type="InterPro" id="IPR033620">
    <property type="entry name" value="Ribosomal_mS37_met"/>
</dbReference>
<dbReference type="GO" id="GO:0005654">
    <property type="term" value="C:nucleoplasm"/>
    <property type="evidence" value="ECO:0007669"/>
    <property type="project" value="TreeGrafter"/>
</dbReference>
<protein>
    <submittedName>
        <fullName evidence="3">Coiled-coil-helix-coiled-coil-helix domain containing 1</fullName>
    </submittedName>
</protein>
<name>A0A8C5QY71_9ANUR</name>
<dbReference type="GeneTree" id="ENSGT00390000007683"/>
<dbReference type="GO" id="GO:0005761">
    <property type="term" value="C:mitochondrial ribosome"/>
    <property type="evidence" value="ECO:0007669"/>
    <property type="project" value="InterPro"/>
</dbReference>
<dbReference type="Proteomes" id="UP000694569">
    <property type="component" value="Unplaced"/>
</dbReference>
<reference evidence="3" key="2">
    <citation type="submission" date="2025-09" db="UniProtKB">
        <authorList>
            <consortium name="Ensembl"/>
        </authorList>
    </citation>
    <scope>IDENTIFICATION</scope>
</reference>
<evidence type="ECO:0000256" key="1">
    <source>
        <dbReference type="ARBA" id="ARBA00023157"/>
    </source>
</evidence>
<dbReference type="PANTHER" id="PTHR31278">
    <property type="entry name" value="CHCHD1"/>
    <property type="match status" value="1"/>
</dbReference>
<sequence length="142" mass="15646">MASQGVSLQNKVAKLLSRRGGKPLLKPNRALVLADRVANRKLGLGEASCVTEMSVMMACWKQNAFGDAACSNEIDAFFTCAKKAQTVLLNNNNNGFNYPAPRLSDILADRKSGLDQEPQAGRYPPKQINQLLKRFPNIKREI</sequence>
<dbReference type="InterPro" id="IPR010625">
    <property type="entry name" value="CHCH"/>
</dbReference>
<reference evidence="3" key="1">
    <citation type="submission" date="2025-08" db="UniProtKB">
        <authorList>
            <consortium name="Ensembl"/>
        </authorList>
    </citation>
    <scope>IDENTIFICATION</scope>
</reference>